<comment type="caution">
    <text evidence="2">The sequence shown here is derived from an EMBL/GenBank/DDBJ whole genome shotgun (WGS) entry which is preliminary data.</text>
</comment>
<keyword evidence="1" id="KW-0812">Transmembrane</keyword>
<keyword evidence="1" id="KW-1133">Transmembrane helix</keyword>
<feature type="transmembrane region" description="Helical" evidence="1">
    <location>
        <begin position="15"/>
        <end position="33"/>
    </location>
</feature>
<dbReference type="InterPro" id="IPR014807">
    <property type="entry name" value="Coa1"/>
</dbReference>
<evidence type="ECO:0000313" key="3">
    <source>
        <dbReference type="Proteomes" id="UP000623301"/>
    </source>
</evidence>
<sequence length="147" mass="16893">MNELIKQESWWNRNWKWFLPLIGVTVVIVFLIFSEVGGMSVDIAKAYSEPDLYDNAFEKVKSDKRVIELLGEIEPTDKLAILEGVVKYSNEKKTVYTSIRIIGTKGSGRVDISADLIDNVWNYKKINVRIRRPVKNKQTIEVLTSSE</sequence>
<evidence type="ECO:0000313" key="2">
    <source>
        <dbReference type="EMBL" id="MBJ2174316.1"/>
    </source>
</evidence>
<dbReference type="Proteomes" id="UP000623301">
    <property type="component" value="Unassembled WGS sequence"/>
</dbReference>
<proteinExistence type="predicted"/>
<dbReference type="RefSeq" id="WP_198841049.1">
    <property type="nucleotide sequence ID" value="NZ_JAEHFJ010000003.1"/>
</dbReference>
<evidence type="ECO:0008006" key="4">
    <source>
        <dbReference type="Google" id="ProtNLM"/>
    </source>
</evidence>
<name>A0ABS0WQR0_9FLAO</name>
<protein>
    <recommendedName>
        <fullName evidence="4">Cytochrome oxidase complex assembly protein 1</fullName>
    </recommendedName>
</protein>
<keyword evidence="3" id="KW-1185">Reference proteome</keyword>
<reference evidence="2 3" key="1">
    <citation type="submission" date="2020-12" db="EMBL/GenBank/DDBJ databases">
        <title>Aureibaculum luteum sp. nov. and Aureibaculum flavum sp. nov., novel members of the family Flavobacteriaceae isolated from Antarctic intertidal sediments.</title>
        <authorList>
            <person name="He X."/>
            <person name="Zhang X."/>
        </authorList>
    </citation>
    <scope>NUCLEOTIDE SEQUENCE [LARGE SCALE GENOMIC DNA]</scope>
    <source>
        <strain evidence="2 3">A20</strain>
    </source>
</reference>
<accession>A0ABS0WQR0</accession>
<evidence type="ECO:0000256" key="1">
    <source>
        <dbReference type="SAM" id="Phobius"/>
    </source>
</evidence>
<keyword evidence="1" id="KW-0472">Membrane</keyword>
<gene>
    <name evidence="2" type="ORF">JBL43_08705</name>
</gene>
<dbReference type="Pfam" id="PF08695">
    <property type="entry name" value="Coa1"/>
    <property type="match status" value="1"/>
</dbReference>
<dbReference type="EMBL" id="JAEHFJ010000003">
    <property type="protein sequence ID" value="MBJ2174316.1"/>
    <property type="molecule type" value="Genomic_DNA"/>
</dbReference>
<organism evidence="2 3">
    <name type="scientific">Aureibaculum flavum</name>
    <dbReference type="NCBI Taxonomy" id="2795986"/>
    <lineage>
        <taxon>Bacteria</taxon>
        <taxon>Pseudomonadati</taxon>
        <taxon>Bacteroidota</taxon>
        <taxon>Flavobacteriia</taxon>
        <taxon>Flavobacteriales</taxon>
        <taxon>Flavobacteriaceae</taxon>
        <taxon>Aureibaculum</taxon>
    </lineage>
</organism>